<keyword evidence="14" id="KW-0443">Lipid metabolism</keyword>
<keyword evidence="15 19" id="KW-0472">Membrane</keyword>
<gene>
    <name evidence="20" type="ORF">SAMN05878437_1308</name>
</gene>
<evidence type="ECO:0000256" key="17">
    <source>
        <dbReference type="ARBA" id="ARBA00023264"/>
    </source>
</evidence>
<dbReference type="Pfam" id="PF01148">
    <property type="entry name" value="CTP_transf_1"/>
    <property type="match status" value="1"/>
</dbReference>
<dbReference type="GO" id="GO:0005886">
    <property type="term" value="C:plasma membrane"/>
    <property type="evidence" value="ECO:0007669"/>
    <property type="project" value="UniProtKB-SubCell"/>
</dbReference>
<keyword evidence="17" id="KW-1208">Phospholipid metabolism</keyword>
<comment type="similarity">
    <text evidence="5 18">Belongs to the CDS family.</text>
</comment>
<evidence type="ECO:0000256" key="15">
    <source>
        <dbReference type="ARBA" id="ARBA00023136"/>
    </source>
</evidence>
<dbReference type="PANTHER" id="PTHR46382:SF1">
    <property type="entry name" value="PHOSPHATIDATE CYTIDYLYLTRANSFERASE"/>
    <property type="match status" value="1"/>
</dbReference>
<dbReference type="InParanoid" id="A0A1M7G641"/>
<dbReference type="EMBL" id="LT670847">
    <property type="protein sequence ID" value="SHM11854.1"/>
    <property type="molecule type" value="Genomic_DNA"/>
</dbReference>
<name>A0A1M7G641_9GAMM</name>
<dbReference type="RefSeq" id="WP_079552269.1">
    <property type="nucleotide sequence ID" value="NZ_LT670847.1"/>
</dbReference>
<feature type="transmembrane region" description="Helical" evidence="19">
    <location>
        <begin position="28"/>
        <end position="50"/>
    </location>
</feature>
<comment type="pathway">
    <text evidence="4">Lipid metabolism.</text>
</comment>
<evidence type="ECO:0000256" key="13">
    <source>
        <dbReference type="ARBA" id="ARBA00022989"/>
    </source>
</evidence>
<comment type="pathway">
    <text evidence="3 18">Phospholipid metabolism; CDP-diacylglycerol biosynthesis; CDP-diacylglycerol from sn-glycerol 3-phosphate: step 3/3.</text>
</comment>
<evidence type="ECO:0000256" key="5">
    <source>
        <dbReference type="ARBA" id="ARBA00010185"/>
    </source>
</evidence>
<evidence type="ECO:0000256" key="6">
    <source>
        <dbReference type="ARBA" id="ARBA00012487"/>
    </source>
</evidence>
<keyword evidence="21" id="KW-1185">Reference proteome</keyword>
<dbReference type="UniPathway" id="UPA00557">
    <property type="reaction ID" value="UER00614"/>
</dbReference>
<sequence length="270" mass="28560">MLKQRIITAAWLAPLVLAGLFGLEGGAFALFAAAIVLLGGWEWTNLAGVLDSRRRGLIVAGLAAVMLALWLTGAAQAVWPLWLGALGWALNLYWVSRYPAGCTQWGSTPRRLGMGLCVLVPCWVGFNALRASAPGGVWLLFVLLLVWAADIGAYFAGRAFGRRKLAPGVSPGKSWEGVFGGMAATALLSLGFAVWQSLGLLATTLLLAVTVGVTLVSVLGDLLESMLKRHRQVKDSSALLPGHGGVLDRIDSLTAAVPVFALFYLQVLPL</sequence>
<dbReference type="AlphaFoldDB" id="A0A1M7G641"/>
<keyword evidence="10 18" id="KW-0808">Transferase</keyword>
<evidence type="ECO:0000256" key="12">
    <source>
        <dbReference type="ARBA" id="ARBA00022695"/>
    </source>
</evidence>
<evidence type="ECO:0000256" key="18">
    <source>
        <dbReference type="RuleBase" id="RU003938"/>
    </source>
</evidence>
<organism evidence="20 21">
    <name type="scientific">Vreelandella subglaciescola</name>
    <dbReference type="NCBI Taxonomy" id="29571"/>
    <lineage>
        <taxon>Bacteria</taxon>
        <taxon>Pseudomonadati</taxon>
        <taxon>Pseudomonadota</taxon>
        <taxon>Gammaproteobacteria</taxon>
        <taxon>Oceanospirillales</taxon>
        <taxon>Halomonadaceae</taxon>
        <taxon>Vreelandella</taxon>
    </lineage>
</organism>
<evidence type="ECO:0000256" key="8">
    <source>
        <dbReference type="ARBA" id="ARBA00022475"/>
    </source>
</evidence>
<evidence type="ECO:0000256" key="7">
    <source>
        <dbReference type="ARBA" id="ARBA00019373"/>
    </source>
</evidence>
<dbReference type="EC" id="2.7.7.41" evidence="6 18"/>
<evidence type="ECO:0000256" key="14">
    <source>
        <dbReference type="ARBA" id="ARBA00023098"/>
    </source>
</evidence>
<evidence type="ECO:0000256" key="4">
    <source>
        <dbReference type="ARBA" id="ARBA00005189"/>
    </source>
</evidence>
<dbReference type="GO" id="GO:0004605">
    <property type="term" value="F:phosphatidate cytidylyltransferase activity"/>
    <property type="evidence" value="ECO:0007669"/>
    <property type="project" value="UniProtKB-EC"/>
</dbReference>
<protein>
    <recommendedName>
        <fullName evidence="7 18">Phosphatidate cytidylyltransferase</fullName>
        <ecNumber evidence="6 18">2.7.7.41</ecNumber>
    </recommendedName>
</protein>
<evidence type="ECO:0000256" key="10">
    <source>
        <dbReference type="ARBA" id="ARBA00022679"/>
    </source>
</evidence>
<dbReference type="PANTHER" id="PTHR46382">
    <property type="entry name" value="PHOSPHATIDATE CYTIDYLYLTRANSFERASE"/>
    <property type="match status" value="1"/>
</dbReference>
<feature type="transmembrane region" description="Helical" evidence="19">
    <location>
        <begin position="135"/>
        <end position="156"/>
    </location>
</feature>
<proteinExistence type="inferred from homology"/>
<dbReference type="FunCoup" id="A0A1M7G641">
    <property type="interactions" value="459"/>
</dbReference>
<comment type="catalytic activity">
    <reaction evidence="1 18">
        <text>a 1,2-diacyl-sn-glycero-3-phosphate + CTP + H(+) = a CDP-1,2-diacyl-sn-glycerol + diphosphate</text>
        <dbReference type="Rhea" id="RHEA:16229"/>
        <dbReference type="ChEBI" id="CHEBI:15378"/>
        <dbReference type="ChEBI" id="CHEBI:33019"/>
        <dbReference type="ChEBI" id="CHEBI:37563"/>
        <dbReference type="ChEBI" id="CHEBI:58332"/>
        <dbReference type="ChEBI" id="CHEBI:58608"/>
        <dbReference type="EC" id="2.7.7.41"/>
    </reaction>
</comment>
<feature type="transmembrane region" description="Helical" evidence="19">
    <location>
        <begin position="57"/>
        <end position="75"/>
    </location>
</feature>
<keyword evidence="13 19" id="KW-1133">Transmembrane helix</keyword>
<feature type="transmembrane region" description="Helical" evidence="19">
    <location>
        <begin position="177"/>
        <end position="195"/>
    </location>
</feature>
<evidence type="ECO:0000256" key="2">
    <source>
        <dbReference type="ARBA" id="ARBA00004651"/>
    </source>
</evidence>
<dbReference type="OrthoDB" id="9799199at2"/>
<dbReference type="InterPro" id="IPR000374">
    <property type="entry name" value="PC_trans"/>
</dbReference>
<comment type="subcellular location">
    <subcellularLocation>
        <location evidence="2">Cell membrane</location>
        <topology evidence="2">Multi-pass membrane protein</topology>
    </subcellularLocation>
</comment>
<dbReference type="PROSITE" id="PS01315">
    <property type="entry name" value="CDS"/>
    <property type="match status" value="1"/>
</dbReference>
<evidence type="ECO:0000256" key="19">
    <source>
        <dbReference type="SAM" id="Phobius"/>
    </source>
</evidence>
<keyword evidence="8" id="KW-1003">Cell membrane</keyword>
<keyword evidence="11 18" id="KW-0812">Transmembrane</keyword>
<evidence type="ECO:0000256" key="1">
    <source>
        <dbReference type="ARBA" id="ARBA00001698"/>
    </source>
</evidence>
<keyword evidence="12 18" id="KW-0548">Nucleotidyltransferase</keyword>
<keyword evidence="9" id="KW-0444">Lipid biosynthesis</keyword>
<feature type="transmembrane region" description="Helical" evidence="19">
    <location>
        <begin position="201"/>
        <end position="223"/>
    </location>
</feature>
<evidence type="ECO:0000256" key="9">
    <source>
        <dbReference type="ARBA" id="ARBA00022516"/>
    </source>
</evidence>
<keyword evidence="16" id="KW-0594">Phospholipid biosynthesis</keyword>
<dbReference type="Proteomes" id="UP000190911">
    <property type="component" value="Chromosome I"/>
</dbReference>
<evidence type="ECO:0000313" key="20">
    <source>
        <dbReference type="EMBL" id="SHM11854.1"/>
    </source>
</evidence>
<accession>A0A1M7G641</accession>
<evidence type="ECO:0000256" key="16">
    <source>
        <dbReference type="ARBA" id="ARBA00023209"/>
    </source>
</evidence>
<dbReference type="GO" id="GO:0016024">
    <property type="term" value="P:CDP-diacylglycerol biosynthetic process"/>
    <property type="evidence" value="ECO:0007669"/>
    <property type="project" value="UniProtKB-UniPathway"/>
</dbReference>
<dbReference type="STRING" id="29571.SAMN05878437_1308"/>
<reference evidence="20 21" key="1">
    <citation type="submission" date="2016-11" db="EMBL/GenBank/DDBJ databases">
        <authorList>
            <person name="Jaros S."/>
            <person name="Januszkiewicz K."/>
            <person name="Wedrychowicz H."/>
        </authorList>
    </citation>
    <scope>NUCLEOTIDE SEQUENCE [LARGE SCALE GENOMIC DNA]</scope>
    <source>
        <strain evidence="20 21">ACAM 12</strain>
    </source>
</reference>
<evidence type="ECO:0000256" key="11">
    <source>
        <dbReference type="ARBA" id="ARBA00022692"/>
    </source>
</evidence>
<evidence type="ECO:0000313" key="21">
    <source>
        <dbReference type="Proteomes" id="UP000190911"/>
    </source>
</evidence>
<evidence type="ECO:0000256" key="3">
    <source>
        <dbReference type="ARBA" id="ARBA00005119"/>
    </source>
</evidence>